<keyword evidence="2" id="KW-1133">Transmembrane helix</keyword>
<feature type="transmembrane region" description="Helical" evidence="2">
    <location>
        <begin position="108"/>
        <end position="129"/>
    </location>
</feature>
<dbReference type="EMBL" id="KN824290">
    <property type="protein sequence ID" value="KIM29000.1"/>
    <property type="molecule type" value="Genomic_DNA"/>
</dbReference>
<evidence type="ECO:0000256" key="2">
    <source>
        <dbReference type="SAM" id="Phobius"/>
    </source>
</evidence>
<dbReference type="HOGENOM" id="CLU_987522_0_0_1"/>
<evidence type="ECO:0000256" key="1">
    <source>
        <dbReference type="SAM" id="MobiDB-lite"/>
    </source>
</evidence>
<keyword evidence="4" id="KW-1185">Reference proteome</keyword>
<reference evidence="4" key="2">
    <citation type="submission" date="2015-01" db="EMBL/GenBank/DDBJ databases">
        <title>Evolutionary Origins and Diversification of the Mycorrhizal Mutualists.</title>
        <authorList>
            <consortium name="DOE Joint Genome Institute"/>
            <consortium name="Mycorrhizal Genomics Consortium"/>
            <person name="Kohler A."/>
            <person name="Kuo A."/>
            <person name="Nagy L.G."/>
            <person name="Floudas D."/>
            <person name="Copeland A."/>
            <person name="Barry K.W."/>
            <person name="Cichocki N."/>
            <person name="Veneault-Fourrey C."/>
            <person name="LaButti K."/>
            <person name="Lindquist E.A."/>
            <person name="Lipzen A."/>
            <person name="Lundell T."/>
            <person name="Morin E."/>
            <person name="Murat C."/>
            <person name="Riley R."/>
            <person name="Ohm R."/>
            <person name="Sun H."/>
            <person name="Tunlid A."/>
            <person name="Henrissat B."/>
            <person name="Grigoriev I.V."/>
            <person name="Hibbett D.S."/>
            <person name="Martin F."/>
        </authorList>
    </citation>
    <scope>NUCLEOTIDE SEQUENCE [LARGE SCALE GENOMIC DNA]</scope>
    <source>
        <strain evidence="4">MAFF 305830</strain>
    </source>
</reference>
<reference evidence="3 4" key="1">
    <citation type="submission" date="2014-04" db="EMBL/GenBank/DDBJ databases">
        <authorList>
            <consortium name="DOE Joint Genome Institute"/>
            <person name="Kuo A."/>
            <person name="Zuccaro A."/>
            <person name="Kohler A."/>
            <person name="Nagy L.G."/>
            <person name="Floudas D."/>
            <person name="Copeland A."/>
            <person name="Barry K.W."/>
            <person name="Cichocki N."/>
            <person name="Veneault-Fourrey C."/>
            <person name="LaButti K."/>
            <person name="Lindquist E.A."/>
            <person name="Lipzen A."/>
            <person name="Lundell T."/>
            <person name="Morin E."/>
            <person name="Murat C."/>
            <person name="Sun H."/>
            <person name="Tunlid A."/>
            <person name="Henrissat B."/>
            <person name="Grigoriev I.V."/>
            <person name="Hibbett D.S."/>
            <person name="Martin F."/>
            <person name="Nordberg H.P."/>
            <person name="Cantor M.N."/>
            <person name="Hua S.X."/>
        </authorList>
    </citation>
    <scope>NUCLEOTIDE SEQUENCE [LARGE SCALE GENOMIC DNA]</scope>
    <source>
        <strain evidence="3 4">MAFF 305830</strain>
    </source>
</reference>
<dbReference type="AlphaFoldDB" id="A0A0C3AWV3"/>
<feature type="compositionally biased region" description="Polar residues" evidence="1">
    <location>
        <begin position="272"/>
        <end position="282"/>
    </location>
</feature>
<feature type="transmembrane region" description="Helical" evidence="2">
    <location>
        <begin position="71"/>
        <end position="96"/>
    </location>
</feature>
<dbReference type="Proteomes" id="UP000054097">
    <property type="component" value="Unassembled WGS sequence"/>
</dbReference>
<keyword evidence="2" id="KW-0472">Membrane</keyword>
<feature type="transmembrane region" description="Helical" evidence="2">
    <location>
        <begin position="149"/>
        <end position="169"/>
    </location>
</feature>
<gene>
    <name evidence="3" type="ORF">M408DRAFT_126459</name>
</gene>
<organism evidence="3 4">
    <name type="scientific">Serendipita vermifera MAFF 305830</name>
    <dbReference type="NCBI Taxonomy" id="933852"/>
    <lineage>
        <taxon>Eukaryota</taxon>
        <taxon>Fungi</taxon>
        <taxon>Dikarya</taxon>
        <taxon>Basidiomycota</taxon>
        <taxon>Agaricomycotina</taxon>
        <taxon>Agaricomycetes</taxon>
        <taxon>Sebacinales</taxon>
        <taxon>Serendipitaceae</taxon>
        <taxon>Serendipita</taxon>
    </lineage>
</organism>
<protein>
    <submittedName>
        <fullName evidence="3">Uncharacterized protein</fullName>
    </submittedName>
</protein>
<evidence type="ECO:0000313" key="4">
    <source>
        <dbReference type="Proteomes" id="UP000054097"/>
    </source>
</evidence>
<proteinExistence type="predicted"/>
<feature type="transmembrane region" description="Helical" evidence="2">
    <location>
        <begin position="28"/>
        <end position="48"/>
    </location>
</feature>
<accession>A0A0C3AWV3</accession>
<name>A0A0C3AWV3_SERVB</name>
<keyword evidence="2" id="KW-0812">Transmembrane</keyword>
<feature type="compositionally biased region" description="Polar residues" evidence="1">
    <location>
        <begin position="233"/>
        <end position="261"/>
    </location>
</feature>
<dbReference type="OrthoDB" id="3154384at2759"/>
<feature type="region of interest" description="Disordered" evidence="1">
    <location>
        <begin position="214"/>
        <end position="282"/>
    </location>
</feature>
<sequence>MRGDVLRAIKGGTITPVASQLWKKILDWTLVSLTFIFYVAMMGVRASWNERSNNFDLTEDEFWQFYEASKALGHVVIAFIILLCIDVFASIIIHFVQSKNAQASDPVATRLFAMAAPFFLIYALESLVIDIAVYTVDGYDPDSVNLADLIIAGACKMLILLALLVTMTLPNVQWTAPNTGASVAYAGAPMQQQQWSTPNSGWSQPLFNQQQPYYQPEQPANYHPGGYPAGSGTPANFQPANVTPANSTPTYFTPTNYQPGNNAPAGYHPGNYQPQPIVNQQH</sequence>
<evidence type="ECO:0000313" key="3">
    <source>
        <dbReference type="EMBL" id="KIM29000.1"/>
    </source>
</evidence>